<protein>
    <submittedName>
        <fullName evidence="1">Uncharacterized protein</fullName>
    </submittedName>
</protein>
<name>A0ABR6ZHW3_9BURK</name>
<proteinExistence type="predicted"/>
<reference evidence="1 2" key="1">
    <citation type="submission" date="2020-08" db="EMBL/GenBank/DDBJ databases">
        <title>Novel species isolated from subtropical streams in China.</title>
        <authorList>
            <person name="Lu H."/>
        </authorList>
    </citation>
    <scope>NUCLEOTIDE SEQUENCE [LARGE SCALE GENOMIC DNA]</scope>
    <source>
        <strain evidence="1 2">NL8W</strain>
    </source>
</reference>
<comment type="caution">
    <text evidence="1">The sequence shown here is derived from an EMBL/GenBank/DDBJ whole genome shotgun (WGS) entry which is preliminary data.</text>
</comment>
<gene>
    <name evidence="1" type="ORF">H8L47_27505</name>
</gene>
<sequence>MSLFGTMVATRSHEEFAVSPVLTEDNRDVADMEASMLAAKKKASPQRGPLATLVSKTLVRFHIIN</sequence>
<keyword evidence="2" id="KW-1185">Reference proteome</keyword>
<evidence type="ECO:0000313" key="1">
    <source>
        <dbReference type="EMBL" id="MBC3911313.1"/>
    </source>
</evidence>
<dbReference type="EMBL" id="JACOFX010000029">
    <property type="protein sequence ID" value="MBC3911313.1"/>
    <property type="molecule type" value="Genomic_DNA"/>
</dbReference>
<evidence type="ECO:0000313" key="2">
    <source>
        <dbReference type="Proteomes" id="UP000646911"/>
    </source>
</evidence>
<dbReference type="Proteomes" id="UP000646911">
    <property type="component" value="Unassembled WGS sequence"/>
</dbReference>
<organism evidence="1 2">
    <name type="scientific">Undibacterium umbellatum</name>
    <dbReference type="NCBI Taxonomy" id="2762300"/>
    <lineage>
        <taxon>Bacteria</taxon>
        <taxon>Pseudomonadati</taxon>
        <taxon>Pseudomonadota</taxon>
        <taxon>Betaproteobacteria</taxon>
        <taxon>Burkholderiales</taxon>
        <taxon>Oxalobacteraceae</taxon>
        <taxon>Undibacterium</taxon>
    </lineage>
</organism>
<accession>A0ABR6ZHW3</accession>
<dbReference type="RefSeq" id="WP_186957022.1">
    <property type="nucleotide sequence ID" value="NZ_JACOFX010000029.1"/>
</dbReference>